<dbReference type="EMBL" id="JAAXCZ010000022">
    <property type="protein sequence ID" value="MBC2384944.1"/>
    <property type="molecule type" value="Genomic_DNA"/>
</dbReference>
<keyword evidence="9" id="KW-0067">ATP-binding</keyword>
<comment type="subcellular location">
    <subcellularLocation>
        <location evidence="2">Cell membrane</location>
        <topology evidence="2">Multi-pass membrane protein</topology>
    </subcellularLocation>
</comment>
<evidence type="ECO:0000313" key="14">
    <source>
        <dbReference type="EMBL" id="MBC2406974.1"/>
    </source>
</evidence>
<keyword evidence="7" id="KW-0547">Nucleotide-binding</keyword>
<proteinExistence type="predicted"/>
<gene>
    <name evidence="13" type="ORF">HF209_28745</name>
    <name evidence="14" type="ORF">HF257_13245</name>
</gene>
<dbReference type="Gene3D" id="3.30.450.170">
    <property type="entry name" value="Two-component histidine kinase, sensor domain"/>
    <property type="match status" value="1"/>
</dbReference>
<dbReference type="Pfam" id="PF00512">
    <property type="entry name" value="HisKA"/>
    <property type="match status" value="1"/>
</dbReference>
<dbReference type="PANTHER" id="PTHR44936">
    <property type="entry name" value="SENSOR PROTEIN CREC"/>
    <property type="match status" value="1"/>
</dbReference>
<keyword evidence="5" id="KW-0597">Phosphoprotein</keyword>
<dbReference type="EMBL" id="JAAXCY010000005">
    <property type="protein sequence ID" value="MBC2406974.1"/>
    <property type="molecule type" value="Genomic_DNA"/>
</dbReference>
<evidence type="ECO:0000256" key="6">
    <source>
        <dbReference type="ARBA" id="ARBA00022679"/>
    </source>
</evidence>
<feature type="domain" description="HAMP" evidence="12">
    <location>
        <begin position="178"/>
        <end position="233"/>
    </location>
</feature>
<dbReference type="SMART" id="SM00304">
    <property type="entry name" value="HAMP"/>
    <property type="match status" value="1"/>
</dbReference>
<dbReference type="Gene3D" id="3.30.565.10">
    <property type="entry name" value="Histidine kinase-like ATPase, C-terminal domain"/>
    <property type="match status" value="1"/>
</dbReference>
<dbReference type="PROSITE" id="PS50109">
    <property type="entry name" value="HIS_KIN"/>
    <property type="match status" value="1"/>
</dbReference>
<keyword evidence="4" id="KW-1003">Cell membrane</keyword>
<dbReference type="InterPro" id="IPR036890">
    <property type="entry name" value="HATPase_C_sf"/>
</dbReference>
<keyword evidence="8 14" id="KW-0418">Kinase</keyword>
<dbReference type="Gene3D" id="1.10.287.130">
    <property type="match status" value="1"/>
</dbReference>
<reference evidence="15 16" key="1">
    <citation type="submission" date="2020-04" db="EMBL/GenBank/DDBJ databases">
        <title>Pseudomonas crami sp. nov., a novel proteolytic bacterial species isolated from cream.</title>
        <authorList>
            <person name="Hofmann K."/>
            <person name="Woller A."/>
            <person name="Huptas C."/>
            <person name="Wenning M."/>
            <person name="Scherer S."/>
            <person name="Doll E.V."/>
        </authorList>
    </citation>
    <scope>NUCLEOTIDE SEQUENCE [LARGE SCALE GENOMIC DNA]</scope>
    <source>
        <strain evidence="13 16">WS 5096</strain>
        <strain evidence="14 15">WS 5106</strain>
    </source>
</reference>
<dbReference type="PRINTS" id="PR00344">
    <property type="entry name" value="BCTRLSENSOR"/>
</dbReference>
<dbReference type="GO" id="GO:0005524">
    <property type="term" value="F:ATP binding"/>
    <property type="evidence" value="ECO:0007669"/>
    <property type="project" value="UniProtKB-KW"/>
</dbReference>
<dbReference type="PROSITE" id="PS50885">
    <property type="entry name" value="HAMP"/>
    <property type="match status" value="1"/>
</dbReference>
<evidence type="ECO:0000256" key="2">
    <source>
        <dbReference type="ARBA" id="ARBA00004651"/>
    </source>
</evidence>
<keyword evidence="4" id="KW-0472">Membrane</keyword>
<evidence type="ECO:0000256" key="8">
    <source>
        <dbReference type="ARBA" id="ARBA00022777"/>
    </source>
</evidence>
<dbReference type="PANTHER" id="PTHR44936:SF10">
    <property type="entry name" value="SENSOR PROTEIN RSTB"/>
    <property type="match status" value="1"/>
</dbReference>
<dbReference type="SUPFAM" id="SSF55874">
    <property type="entry name" value="ATPase domain of HSP90 chaperone/DNA topoisomerase II/histidine kinase"/>
    <property type="match status" value="1"/>
</dbReference>
<evidence type="ECO:0000256" key="3">
    <source>
        <dbReference type="ARBA" id="ARBA00012438"/>
    </source>
</evidence>
<dbReference type="InterPro" id="IPR004358">
    <property type="entry name" value="Sig_transdc_His_kin-like_C"/>
</dbReference>
<sequence length="447" mass="50633">MQRRHPLLWKMAVLQVCFCLLLVWLVWGWGLQVERNTYFLEQPDRIALAAYAAEAEQVVASGDAQAVERWRLALEQREHTWVAVLDDYLQSLGTTPLDAEQVSHLTFMRKLSWPMSKRLDDALPYVSIAFPEHPERGRLVMQLPERLLPPGLTPWTHVFTHGVVPVLLALGLGLVLYRHLVQPLNELRQRANALSAGDLAPLATSSVTRRPDELGELARAYEHMAERLRQNLHQQRQLLRTLSHEIRTPLARLTIASESGLPPEQLQQRLAREVEEMRRLVDDALNLAWLDTEKPRLQAEDVVVASVWEALVQDAHFETGWPLDALVCELDSRCRLHVHLNSFAQALENILRNAIRHSPEQGVVRLSGWREGDSWWLVIEDQGPGVAAGDLERIFEAYLRLDGTVGTGFGLGLSIARRAIELQGGELWATQGRQGLRMNLRLPAANV</sequence>
<dbReference type="InterPro" id="IPR031930">
    <property type="entry name" value="HK_sensor"/>
</dbReference>
<dbReference type="SUPFAM" id="SSF158472">
    <property type="entry name" value="HAMP domain-like"/>
    <property type="match status" value="1"/>
</dbReference>
<accession>A0A7X1DYZ6</accession>
<keyword evidence="16" id="KW-1185">Reference proteome</keyword>
<dbReference type="AlphaFoldDB" id="A0A7X1DYZ6"/>
<dbReference type="InterPro" id="IPR050980">
    <property type="entry name" value="2C_sensor_his_kinase"/>
</dbReference>
<dbReference type="CDD" id="cd06225">
    <property type="entry name" value="HAMP"/>
    <property type="match status" value="1"/>
</dbReference>
<comment type="catalytic activity">
    <reaction evidence="1">
        <text>ATP + protein L-histidine = ADP + protein N-phospho-L-histidine.</text>
        <dbReference type="EC" id="2.7.13.3"/>
    </reaction>
</comment>
<evidence type="ECO:0000256" key="10">
    <source>
        <dbReference type="SAM" id="Coils"/>
    </source>
</evidence>
<dbReference type="EC" id="2.7.13.3" evidence="3"/>
<organism evidence="14 15">
    <name type="scientific">Pseudomonas cremoris</name>
    <dbReference type="NCBI Taxonomy" id="2724178"/>
    <lineage>
        <taxon>Bacteria</taxon>
        <taxon>Pseudomonadati</taxon>
        <taxon>Pseudomonadota</taxon>
        <taxon>Gammaproteobacteria</taxon>
        <taxon>Pseudomonadales</taxon>
        <taxon>Pseudomonadaceae</taxon>
        <taxon>Pseudomonas</taxon>
    </lineage>
</organism>
<dbReference type="SUPFAM" id="SSF47384">
    <property type="entry name" value="Homodimeric domain of signal transducing histidine kinase"/>
    <property type="match status" value="1"/>
</dbReference>
<dbReference type="InterPro" id="IPR038428">
    <property type="entry name" value="HK_sensor_dom_sf"/>
</dbReference>
<dbReference type="InterPro" id="IPR003660">
    <property type="entry name" value="HAMP_dom"/>
</dbReference>
<dbReference type="SMART" id="SM00388">
    <property type="entry name" value="HisKA"/>
    <property type="match status" value="1"/>
</dbReference>
<name>A0A7X1DYZ6_9PSED</name>
<evidence type="ECO:0000313" key="13">
    <source>
        <dbReference type="EMBL" id="MBC2384944.1"/>
    </source>
</evidence>
<evidence type="ECO:0000256" key="4">
    <source>
        <dbReference type="ARBA" id="ARBA00022475"/>
    </source>
</evidence>
<dbReference type="InterPro" id="IPR005467">
    <property type="entry name" value="His_kinase_dom"/>
</dbReference>
<dbReference type="InterPro" id="IPR036097">
    <property type="entry name" value="HisK_dim/P_sf"/>
</dbReference>
<evidence type="ECO:0000313" key="15">
    <source>
        <dbReference type="Proteomes" id="UP000520513"/>
    </source>
</evidence>
<evidence type="ECO:0000259" key="12">
    <source>
        <dbReference type="PROSITE" id="PS50885"/>
    </source>
</evidence>
<evidence type="ECO:0000259" key="11">
    <source>
        <dbReference type="PROSITE" id="PS50109"/>
    </source>
</evidence>
<dbReference type="Pfam" id="PF02518">
    <property type="entry name" value="HATPase_c"/>
    <property type="match status" value="1"/>
</dbReference>
<dbReference type="Proteomes" id="UP000534677">
    <property type="component" value="Unassembled WGS sequence"/>
</dbReference>
<protein>
    <recommendedName>
        <fullName evidence="3">histidine kinase</fullName>
        <ecNumber evidence="3">2.7.13.3</ecNumber>
    </recommendedName>
</protein>
<dbReference type="RefSeq" id="WP_185710416.1">
    <property type="nucleotide sequence ID" value="NZ_JAAXCY010000005.1"/>
</dbReference>
<dbReference type="CDD" id="cd00082">
    <property type="entry name" value="HisKA"/>
    <property type="match status" value="1"/>
</dbReference>
<dbReference type="Proteomes" id="UP000520513">
    <property type="component" value="Unassembled WGS sequence"/>
</dbReference>
<feature type="coiled-coil region" evidence="10">
    <location>
        <begin position="218"/>
        <end position="287"/>
    </location>
</feature>
<keyword evidence="6" id="KW-0808">Transferase</keyword>
<evidence type="ECO:0000256" key="7">
    <source>
        <dbReference type="ARBA" id="ARBA00022741"/>
    </source>
</evidence>
<dbReference type="GO" id="GO:0005886">
    <property type="term" value="C:plasma membrane"/>
    <property type="evidence" value="ECO:0007669"/>
    <property type="project" value="UniProtKB-SubCell"/>
</dbReference>
<dbReference type="GO" id="GO:0000155">
    <property type="term" value="F:phosphorelay sensor kinase activity"/>
    <property type="evidence" value="ECO:0007669"/>
    <property type="project" value="InterPro"/>
</dbReference>
<evidence type="ECO:0000256" key="1">
    <source>
        <dbReference type="ARBA" id="ARBA00000085"/>
    </source>
</evidence>
<comment type="caution">
    <text evidence="14">The sequence shown here is derived from an EMBL/GenBank/DDBJ whole genome shotgun (WGS) entry which is preliminary data.</text>
</comment>
<dbReference type="Pfam" id="PF16750">
    <property type="entry name" value="HK_sensor"/>
    <property type="match status" value="1"/>
</dbReference>
<dbReference type="InterPro" id="IPR003661">
    <property type="entry name" value="HisK_dim/P_dom"/>
</dbReference>
<dbReference type="Pfam" id="PF00672">
    <property type="entry name" value="HAMP"/>
    <property type="match status" value="1"/>
</dbReference>
<evidence type="ECO:0000313" key="16">
    <source>
        <dbReference type="Proteomes" id="UP000534677"/>
    </source>
</evidence>
<evidence type="ECO:0000256" key="9">
    <source>
        <dbReference type="ARBA" id="ARBA00022840"/>
    </source>
</evidence>
<dbReference type="InterPro" id="IPR003594">
    <property type="entry name" value="HATPase_dom"/>
</dbReference>
<feature type="domain" description="Histidine kinase" evidence="11">
    <location>
        <begin position="241"/>
        <end position="446"/>
    </location>
</feature>
<dbReference type="SMART" id="SM00387">
    <property type="entry name" value="HATPase_c"/>
    <property type="match status" value="1"/>
</dbReference>
<evidence type="ECO:0000256" key="5">
    <source>
        <dbReference type="ARBA" id="ARBA00022553"/>
    </source>
</evidence>
<keyword evidence="10" id="KW-0175">Coiled coil</keyword>